<feature type="compositionally biased region" description="Low complexity" evidence="2">
    <location>
        <begin position="991"/>
        <end position="1004"/>
    </location>
</feature>
<feature type="compositionally biased region" description="Low complexity" evidence="2">
    <location>
        <begin position="1198"/>
        <end position="1223"/>
    </location>
</feature>
<feature type="region of interest" description="Disordered" evidence="2">
    <location>
        <begin position="288"/>
        <end position="314"/>
    </location>
</feature>
<feature type="region of interest" description="Disordered" evidence="2">
    <location>
        <begin position="378"/>
        <end position="481"/>
    </location>
</feature>
<dbReference type="STRING" id="64571.A0A1Y2GAC8"/>
<feature type="region of interest" description="Disordered" evidence="2">
    <location>
        <begin position="140"/>
        <end position="177"/>
    </location>
</feature>
<feature type="coiled-coil region" evidence="1">
    <location>
        <begin position="1354"/>
        <end position="1388"/>
    </location>
</feature>
<feature type="region of interest" description="Disordered" evidence="2">
    <location>
        <begin position="502"/>
        <end position="548"/>
    </location>
</feature>
<feature type="compositionally biased region" description="Polar residues" evidence="2">
    <location>
        <begin position="630"/>
        <end position="645"/>
    </location>
</feature>
<dbReference type="OrthoDB" id="2447185at2759"/>
<feature type="compositionally biased region" description="Low complexity" evidence="2">
    <location>
        <begin position="113"/>
        <end position="125"/>
    </location>
</feature>
<evidence type="ECO:0000256" key="1">
    <source>
        <dbReference type="SAM" id="Coils"/>
    </source>
</evidence>
<feature type="compositionally biased region" description="Low complexity" evidence="2">
    <location>
        <begin position="663"/>
        <end position="672"/>
    </location>
</feature>
<evidence type="ECO:0000313" key="4">
    <source>
        <dbReference type="Proteomes" id="UP000193648"/>
    </source>
</evidence>
<dbReference type="EMBL" id="MCFF01000062">
    <property type="protein sequence ID" value="ORZ01933.1"/>
    <property type="molecule type" value="Genomic_DNA"/>
</dbReference>
<feature type="coiled-coil region" evidence="1">
    <location>
        <begin position="1250"/>
        <end position="1314"/>
    </location>
</feature>
<keyword evidence="4" id="KW-1185">Reference proteome</keyword>
<accession>A0A1Y2GAC8</accession>
<feature type="compositionally biased region" description="Low complexity" evidence="2">
    <location>
        <begin position="686"/>
        <end position="695"/>
    </location>
</feature>
<protein>
    <submittedName>
        <fullName evidence="3">Uncharacterized protein</fullName>
    </submittedName>
</protein>
<gene>
    <name evidence="3" type="ORF">BCR41DRAFT_390199</name>
</gene>
<feature type="region of interest" description="Disordered" evidence="2">
    <location>
        <begin position="1194"/>
        <end position="1237"/>
    </location>
</feature>
<feature type="compositionally biased region" description="Polar residues" evidence="2">
    <location>
        <begin position="576"/>
        <end position="590"/>
    </location>
</feature>
<feature type="compositionally biased region" description="Polar residues" evidence="2">
    <location>
        <begin position="533"/>
        <end position="545"/>
    </location>
</feature>
<sequence length="1396" mass="154822">MSALIYSAMTAPSKKKKEGTATADSQLSSGGKKEKKQQHDDSSTMQFYETHSFITDSSEWNSHEHSMSAYNNNNNNNNNTHLGSFHPGISQQALHSPAYVDLPPRGSSTQYFANRNRTNSNASSLSGGGGYNYNYSGSHMSHVSRTSSNNSTSNYIQSSQQYSQQYQQQQQQQQQSLNAFPRIHSQNSSRQDLATTEAVGSDVQVAGYTSISEPNIYGGYYNPSNTDVYGSSDVTGSHHTDYQYYQQGLAQYEQQQHRSTNSDASFISTSRTFQQEAMTSQTLLQTMDQQMSNPHGSPRATPHSAPKRREPLMHFPHDDDDDESILPPLDQYEVMQQTMTFPTGQGPTSILKKEPRTNNNFGHAEFDREVRADRAAFQTQTQTQTQAQLSCDTKQADSEHLGPSAEERKIRRRSSLPTSLDEVPGELSTSLQRRGSGVQRSPKYATVPTSTQAKTLMGSPLHEEPSSQDSEPFYSWDGHESMLSNGTQSVNAATGSIAFSSAENEQQRLEQQRQNKRNSGRQSLMEFKPPLMTKSQLRLSSSPNPSEADATAIAVAVAQMTESNDGNSRDGIYSIDTDSGAQQQPRNGVNSDLKGPSSLPSRPRATTPLGLVIEETSSIPTGLLIRSSSQQSLALNTPTSASKARSTTPISGIRPPPGPPPMISSSPPMTSSLSTVASPTANQARKGPSTSSGSSRRTKANGLISTTPILPPATPRIRAGSISVNNITMDSSLHQSLPSVPLPSLPPPPISAPLPTIPSSSPLPSPSLSINTPGDSSASPRRRKISGNKDLMLPTPMTSNTPFVLIQNDIHAYPQDSLPTPISSQPVSPDFGNLPTPSSSPSTTSVIWLPSQSSPSLSSVSTSAPSSPSPSQVVKLKKRVSLLERELECLGKELSGQNRDRGELQFRMEQLTVERDSLEKQVIILQAYIRKNKSQQQDLASGNVDDNNDDDMDSELKEALRQILEERDERLKECWARQEQASLNSTPMLRHSSSVGAGAGATTEVGHEDDVSSLRVMKSQLEREVLDAKAEMERLRQQLLKQEENANRDQKIREELQQKLEALQRQSSESNASIHEQLIWDDRYQQQQEGNQENNNNNTNSSDSIDSSIISSLQQELEQNRQALQYEINNLTDRLQQEEAQYRILQDTVQRLTSKISRLEAQHAAEIQKILQDHEEVMEKVVIEHANALTDLSEQYEQQQQQQRQQQQQQQSRTGSVNSNNNELEGEGEEEEDGSAAVRMIREKVLVTRLQEQAKKNDELEAALFAKERALALMEEEQGSWMETRASLERQLKMEQLKQQENVYRVEQVEKENKRLLTILGDLDLAALASMSSDDNNNRNSHDGEMKAIFGRERQKWMDQVLFLQRKMAKMEEEAAQALQKNMELTVALERSTMQV</sequence>
<evidence type="ECO:0000256" key="2">
    <source>
        <dbReference type="SAM" id="MobiDB-lite"/>
    </source>
</evidence>
<dbReference type="InParanoid" id="A0A1Y2GAC8"/>
<feature type="region of interest" description="Disordered" evidence="2">
    <location>
        <begin position="562"/>
        <end position="605"/>
    </location>
</feature>
<organism evidence="3 4">
    <name type="scientific">Lobosporangium transversale</name>
    <dbReference type="NCBI Taxonomy" id="64571"/>
    <lineage>
        <taxon>Eukaryota</taxon>
        <taxon>Fungi</taxon>
        <taxon>Fungi incertae sedis</taxon>
        <taxon>Mucoromycota</taxon>
        <taxon>Mortierellomycotina</taxon>
        <taxon>Mortierellomycetes</taxon>
        <taxon>Mortierellales</taxon>
        <taxon>Mortierellaceae</taxon>
        <taxon>Lobosporangium</taxon>
    </lineage>
</organism>
<feature type="compositionally biased region" description="Acidic residues" evidence="2">
    <location>
        <begin position="1224"/>
        <end position="1234"/>
    </location>
</feature>
<feature type="region of interest" description="Disordered" evidence="2">
    <location>
        <begin position="738"/>
        <end position="796"/>
    </location>
</feature>
<feature type="compositionally biased region" description="Polar residues" evidence="2">
    <location>
        <begin position="817"/>
        <end position="827"/>
    </location>
</feature>
<dbReference type="PANTHER" id="PTHR42264">
    <property type="entry name" value="EPHRIN_REC_LIKE DOMAIN-CONTAINING PROTEIN"/>
    <property type="match status" value="1"/>
</dbReference>
<reference evidence="3 4" key="1">
    <citation type="submission" date="2016-07" db="EMBL/GenBank/DDBJ databases">
        <title>Pervasive Adenine N6-methylation of Active Genes in Fungi.</title>
        <authorList>
            <consortium name="DOE Joint Genome Institute"/>
            <person name="Mondo S.J."/>
            <person name="Dannebaum R.O."/>
            <person name="Kuo R.C."/>
            <person name="Labutti K."/>
            <person name="Haridas S."/>
            <person name="Kuo A."/>
            <person name="Salamov A."/>
            <person name="Ahrendt S.R."/>
            <person name="Lipzen A."/>
            <person name="Sullivan W."/>
            <person name="Andreopoulos W.B."/>
            <person name="Clum A."/>
            <person name="Lindquist E."/>
            <person name="Daum C."/>
            <person name="Ramamoorthy G.K."/>
            <person name="Gryganskyi A."/>
            <person name="Culley D."/>
            <person name="Magnuson J.K."/>
            <person name="James T.Y."/>
            <person name="O'Malley M.A."/>
            <person name="Stajich J.E."/>
            <person name="Spatafora J.W."/>
            <person name="Visel A."/>
            <person name="Grigoriev I.V."/>
        </authorList>
    </citation>
    <scope>NUCLEOTIDE SEQUENCE [LARGE SCALE GENOMIC DNA]</scope>
    <source>
        <strain evidence="3 4">NRRL 3116</strain>
    </source>
</reference>
<feature type="region of interest" description="Disordered" evidence="2">
    <location>
        <begin position="988"/>
        <end position="1014"/>
    </location>
</feature>
<dbReference type="RefSeq" id="XP_021876186.1">
    <property type="nucleotide sequence ID" value="XM_022028198.1"/>
</dbReference>
<feature type="compositionally biased region" description="Low complexity" evidence="2">
    <location>
        <begin position="378"/>
        <end position="388"/>
    </location>
</feature>
<dbReference type="GeneID" id="33570041"/>
<proteinExistence type="predicted"/>
<feature type="region of interest" description="Disordered" evidence="2">
    <location>
        <begin position="1"/>
        <end position="45"/>
    </location>
</feature>
<dbReference type="Proteomes" id="UP000193648">
    <property type="component" value="Unassembled WGS sequence"/>
</dbReference>
<comment type="caution">
    <text evidence="3">The sequence shown here is derived from an EMBL/GenBank/DDBJ whole genome shotgun (WGS) entry which is preliminary data.</text>
</comment>
<feature type="compositionally biased region" description="Pro residues" evidence="2">
    <location>
        <begin position="740"/>
        <end position="765"/>
    </location>
</feature>
<feature type="region of interest" description="Disordered" evidence="2">
    <location>
        <begin position="64"/>
        <end position="128"/>
    </location>
</feature>
<feature type="region of interest" description="Disordered" evidence="2">
    <location>
        <begin position="342"/>
        <end position="361"/>
    </location>
</feature>
<feature type="compositionally biased region" description="Basic and acidic residues" evidence="2">
    <location>
        <begin position="394"/>
        <end position="409"/>
    </location>
</feature>
<feature type="compositionally biased region" description="Polar residues" evidence="2">
    <location>
        <begin position="673"/>
        <end position="683"/>
    </location>
</feature>
<name>A0A1Y2GAC8_9FUNG</name>
<feature type="region of interest" description="Disordered" evidence="2">
    <location>
        <begin position="630"/>
        <end position="716"/>
    </location>
</feature>
<keyword evidence="1" id="KW-0175">Coiled coil</keyword>
<feature type="region of interest" description="Disordered" evidence="2">
    <location>
        <begin position="815"/>
        <end position="872"/>
    </location>
</feature>
<feature type="compositionally biased region" description="Low complexity" evidence="2">
    <location>
        <begin position="835"/>
        <end position="871"/>
    </location>
</feature>
<feature type="compositionally biased region" description="Low complexity" evidence="2">
    <location>
        <begin position="147"/>
        <end position="176"/>
    </location>
</feature>
<feature type="coiled-coil region" evidence="1">
    <location>
        <begin position="873"/>
        <end position="921"/>
    </location>
</feature>
<evidence type="ECO:0000313" key="3">
    <source>
        <dbReference type="EMBL" id="ORZ01933.1"/>
    </source>
</evidence>